<evidence type="ECO:0000256" key="1">
    <source>
        <dbReference type="ARBA" id="ARBA00006484"/>
    </source>
</evidence>
<sequence>MGKLDGKVAIITGAAQGMGEAHARRFVAEGAKVVLSDVNEERGKLVAGELGDDALFVRHDVTSLAEWEQVLRQAESAFGTVTILVNNAGILGPIAETAELDEAEYLKVCAVNQHSQFYGMKTVIPSMRRAGGGSIVNISSIAGLVSIVGSPNLAYVGSKFASRGMTKHVAVQYGPDNIRVNSVHPGYIKTPMMVAATDEAGGGITDQVPLRRMADPDEVAGLVLFLASDDSSYITGQEHVIDGALTAQ</sequence>
<evidence type="ECO:0000313" key="4">
    <source>
        <dbReference type="Proteomes" id="UP001595851"/>
    </source>
</evidence>
<dbReference type="SUPFAM" id="SSF51735">
    <property type="entry name" value="NAD(P)-binding Rossmann-fold domains"/>
    <property type="match status" value="1"/>
</dbReference>
<dbReference type="NCBIfam" id="NF005559">
    <property type="entry name" value="PRK07231.1"/>
    <property type="match status" value="1"/>
</dbReference>
<dbReference type="PROSITE" id="PS00061">
    <property type="entry name" value="ADH_SHORT"/>
    <property type="match status" value="1"/>
</dbReference>
<dbReference type="Pfam" id="PF13561">
    <property type="entry name" value="adh_short_C2"/>
    <property type="match status" value="1"/>
</dbReference>
<dbReference type="InterPro" id="IPR036291">
    <property type="entry name" value="NAD(P)-bd_dom_sf"/>
</dbReference>
<organism evidence="3 4">
    <name type="scientific">Nonomuraea purpurea</name>
    <dbReference type="NCBI Taxonomy" id="1849276"/>
    <lineage>
        <taxon>Bacteria</taxon>
        <taxon>Bacillati</taxon>
        <taxon>Actinomycetota</taxon>
        <taxon>Actinomycetes</taxon>
        <taxon>Streptosporangiales</taxon>
        <taxon>Streptosporangiaceae</taxon>
        <taxon>Nonomuraea</taxon>
    </lineage>
</organism>
<dbReference type="Proteomes" id="UP001595851">
    <property type="component" value="Unassembled WGS sequence"/>
</dbReference>
<dbReference type="RefSeq" id="WP_379531127.1">
    <property type="nucleotide sequence ID" value="NZ_JBHSBI010000015.1"/>
</dbReference>
<gene>
    <name evidence="3" type="ORF">ACFOY2_28355</name>
</gene>
<name>A0ABV8GE41_9ACTN</name>
<comment type="caution">
    <text evidence="3">The sequence shown here is derived from an EMBL/GenBank/DDBJ whole genome shotgun (WGS) entry which is preliminary data.</text>
</comment>
<comment type="similarity">
    <text evidence="1">Belongs to the short-chain dehydrogenases/reductases (SDR) family.</text>
</comment>
<accession>A0ABV8GE41</accession>
<dbReference type="EC" id="1.1.1.-" evidence="3"/>
<proteinExistence type="inferred from homology"/>
<keyword evidence="4" id="KW-1185">Reference proteome</keyword>
<dbReference type="EMBL" id="JBHSBI010000015">
    <property type="protein sequence ID" value="MFC4011169.1"/>
    <property type="molecule type" value="Genomic_DNA"/>
</dbReference>
<dbReference type="PANTHER" id="PTHR24321:SF8">
    <property type="entry name" value="ESTRADIOL 17-BETA-DEHYDROGENASE 8-RELATED"/>
    <property type="match status" value="1"/>
</dbReference>
<dbReference type="GO" id="GO:0016491">
    <property type="term" value="F:oxidoreductase activity"/>
    <property type="evidence" value="ECO:0007669"/>
    <property type="project" value="UniProtKB-KW"/>
</dbReference>
<dbReference type="PANTHER" id="PTHR24321">
    <property type="entry name" value="DEHYDROGENASES, SHORT CHAIN"/>
    <property type="match status" value="1"/>
</dbReference>
<dbReference type="PRINTS" id="PR00080">
    <property type="entry name" value="SDRFAMILY"/>
</dbReference>
<dbReference type="InterPro" id="IPR002347">
    <property type="entry name" value="SDR_fam"/>
</dbReference>
<dbReference type="Gene3D" id="3.40.50.720">
    <property type="entry name" value="NAD(P)-binding Rossmann-like Domain"/>
    <property type="match status" value="1"/>
</dbReference>
<protein>
    <submittedName>
        <fullName evidence="3">SDR family NAD(P)-dependent oxidoreductase</fullName>
        <ecNumber evidence="3">1.1.1.-</ecNumber>
    </submittedName>
</protein>
<reference evidence="4" key="1">
    <citation type="journal article" date="2019" name="Int. J. Syst. Evol. Microbiol.">
        <title>The Global Catalogue of Microorganisms (GCM) 10K type strain sequencing project: providing services to taxonomists for standard genome sequencing and annotation.</title>
        <authorList>
            <consortium name="The Broad Institute Genomics Platform"/>
            <consortium name="The Broad Institute Genome Sequencing Center for Infectious Disease"/>
            <person name="Wu L."/>
            <person name="Ma J."/>
        </authorList>
    </citation>
    <scope>NUCLEOTIDE SEQUENCE [LARGE SCALE GENOMIC DNA]</scope>
    <source>
        <strain evidence="4">TBRC 1276</strain>
    </source>
</reference>
<evidence type="ECO:0000313" key="3">
    <source>
        <dbReference type="EMBL" id="MFC4011169.1"/>
    </source>
</evidence>
<dbReference type="InterPro" id="IPR020904">
    <property type="entry name" value="Sc_DH/Rdtase_CS"/>
</dbReference>
<keyword evidence="2 3" id="KW-0560">Oxidoreductase</keyword>
<evidence type="ECO:0000256" key="2">
    <source>
        <dbReference type="ARBA" id="ARBA00023002"/>
    </source>
</evidence>
<dbReference type="PRINTS" id="PR00081">
    <property type="entry name" value="GDHRDH"/>
</dbReference>